<dbReference type="FunFam" id="1.10.1040.10:FF:000017">
    <property type="entry name" value="2-dehydropantoate 2-reductase"/>
    <property type="match status" value="1"/>
</dbReference>
<dbReference type="UniPathway" id="UPA00028">
    <property type="reaction ID" value="UER00004"/>
</dbReference>
<sequence length="332" mass="37096">MDKQTKICIVGAGAIGCTVAARLILAGFDHVSLIARGENRQVLLKNGIHLKDLTGEHHVKPYQVLEDAALLPVQDLVFIATKADALRNVLSDILPVLHDQTLLIPLMNGIPFWYFYTGQQGDQVEAIQCLDPDHYLIEHFPLQHLVGAVVFITAQLHEYGKVQSNNPYLLIFGEPKHQSSDRLQALKSMFEDTGIEARAVDNIRDQIWTKVIANLSSNPLSVVTGATLKDIYSHPQLLPVVTEIMQEIRLVAVSYGARISIDPHTFLKLGTEMGEVHTSMWQDFQHKRPLELNSIATAVFELAQRYQCPMPTTFNTCNLAKFISEQSLHSQS</sequence>
<evidence type="ECO:0000256" key="5">
    <source>
        <dbReference type="ARBA" id="ARBA00023002"/>
    </source>
</evidence>
<dbReference type="Gene3D" id="1.10.1040.10">
    <property type="entry name" value="N-(1-d-carboxylethyl)-l-norvaline Dehydrogenase, domain 2"/>
    <property type="match status" value="1"/>
</dbReference>
<dbReference type="Gene3D" id="3.40.50.720">
    <property type="entry name" value="NAD(P)-binding Rossmann-like Domain"/>
    <property type="match status" value="1"/>
</dbReference>
<dbReference type="InterPro" id="IPR013332">
    <property type="entry name" value="KPR_N"/>
</dbReference>
<feature type="domain" description="Ketopantoate reductase C-terminal" evidence="9">
    <location>
        <begin position="202"/>
        <end position="322"/>
    </location>
</feature>
<comment type="pathway">
    <text evidence="1">Cofactor biosynthesis; (R)-pantothenate biosynthesis; (R)-pantoate from 3-methyl-2-oxobutanoate: step 2/2.</text>
</comment>
<dbReference type="AlphaFoldDB" id="A0A240E6E1"/>
<dbReference type="PROSITE" id="PS51257">
    <property type="entry name" value="PROKAR_LIPOPROTEIN"/>
    <property type="match status" value="1"/>
</dbReference>
<organism evidence="10 11">
    <name type="scientific">Acinetobacter puyangensis</name>
    <dbReference type="NCBI Taxonomy" id="1096779"/>
    <lineage>
        <taxon>Bacteria</taxon>
        <taxon>Pseudomonadati</taxon>
        <taxon>Pseudomonadota</taxon>
        <taxon>Gammaproteobacteria</taxon>
        <taxon>Moraxellales</taxon>
        <taxon>Moraxellaceae</taxon>
        <taxon>Acinetobacter</taxon>
    </lineage>
</organism>
<dbReference type="InterPro" id="IPR036291">
    <property type="entry name" value="NAD(P)-bd_dom_sf"/>
</dbReference>
<keyword evidence="5" id="KW-0560">Oxidoreductase</keyword>
<evidence type="ECO:0000313" key="11">
    <source>
        <dbReference type="Proteomes" id="UP000219042"/>
    </source>
</evidence>
<dbReference type="NCBIfam" id="NF005089">
    <property type="entry name" value="PRK06522.1-4"/>
    <property type="match status" value="1"/>
</dbReference>
<reference evidence="11" key="1">
    <citation type="submission" date="2016-09" db="EMBL/GenBank/DDBJ databases">
        <authorList>
            <person name="Varghese N."/>
            <person name="Submissions S."/>
        </authorList>
    </citation>
    <scope>NUCLEOTIDE SEQUENCE [LARGE SCALE GENOMIC DNA]</scope>
    <source>
        <strain evidence="11">ANC 4466</strain>
    </source>
</reference>
<comment type="catalytic activity">
    <reaction evidence="7">
        <text>(R)-pantoate + NADP(+) = 2-dehydropantoate + NADPH + H(+)</text>
        <dbReference type="Rhea" id="RHEA:16233"/>
        <dbReference type="ChEBI" id="CHEBI:11561"/>
        <dbReference type="ChEBI" id="CHEBI:15378"/>
        <dbReference type="ChEBI" id="CHEBI:15980"/>
        <dbReference type="ChEBI" id="CHEBI:57783"/>
        <dbReference type="ChEBI" id="CHEBI:58349"/>
        <dbReference type="EC" id="1.1.1.169"/>
    </reaction>
</comment>
<dbReference type="Pfam" id="PF02558">
    <property type="entry name" value="ApbA"/>
    <property type="match status" value="1"/>
</dbReference>
<evidence type="ECO:0000256" key="3">
    <source>
        <dbReference type="ARBA" id="ARBA00019465"/>
    </source>
</evidence>
<dbReference type="EC" id="1.1.1.169" evidence="2"/>
<dbReference type="PANTHER" id="PTHR21708">
    <property type="entry name" value="PROBABLE 2-DEHYDROPANTOATE 2-REDUCTASE"/>
    <property type="match status" value="1"/>
</dbReference>
<dbReference type="GO" id="GO:0005737">
    <property type="term" value="C:cytoplasm"/>
    <property type="evidence" value="ECO:0007669"/>
    <property type="project" value="TreeGrafter"/>
</dbReference>
<dbReference type="RefSeq" id="WP_097077734.1">
    <property type="nucleotide sequence ID" value="NZ_BAABHT010000020.1"/>
</dbReference>
<dbReference type="Pfam" id="PF08546">
    <property type="entry name" value="ApbA_C"/>
    <property type="match status" value="1"/>
</dbReference>
<keyword evidence="4" id="KW-0566">Pantothenate biosynthesis</keyword>
<dbReference type="OrthoDB" id="6530772at2"/>
<proteinExistence type="predicted"/>
<evidence type="ECO:0000313" key="10">
    <source>
        <dbReference type="EMBL" id="SNX43440.1"/>
    </source>
</evidence>
<evidence type="ECO:0000256" key="4">
    <source>
        <dbReference type="ARBA" id="ARBA00022655"/>
    </source>
</evidence>
<dbReference type="GO" id="GO:0015940">
    <property type="term" value="P:pantothenate biosynthetic process"/>
    <property type="evidence" value="ECO:0007669"/>
    <property type="project" value="UniProtKB-UniPathway"/>
</dbReference>
<dbReference type="EMBL" id="OANT01000001">
    <property type="protein sequence ID" value="SNX43440.1"/>
    <property type="molecule type" value="Genomic_DNA"/>
</dbReference>
<evidence type="ECO:0000256" key="1">
    <source>
        <dbReference type="ARBA" id="ARBA00004994"/>
    </source>
</evidence>
<dbReference type="InterPro" id="IPR013328">
    <property type="entry name" value="6PGD_dom2"/>
</dbReference>
<gene>
    <name evidence="10" type="ORF">SAMN05421731_101482</name>
</gene>
<evidence type="ECO:0000259" key="8">
    <source>
        <dbReference type="Pfam" id="PF02558"/>
    </source>
</evidence>
<dbReference type="Proteomes" id="UP000219042">
    <property type="component" value="Unassembled WGS sequence"/>
</dbReference>
<protein>
    <recommendedName>
        <fullName evidence="3">2-dehydropantoate 2-reductase</fullName>
        <ecNumber evidence="2">1.1.1.169</ecNumber>
    </recommendedName>
    <alternativeName>
        <fullName evidence="6">Ketopantoate reductase</fullName>
    </alternativeName>
</protein>
<dbReference type="InterPro" id="IPR008927">
    <property type="entry name" value="6-PGluconate_DH-like_C_sf"/>
</dbReference>
<dbReference type="InterPro" id="IPR013752">
    <property type="entry name" value="KPA_reductase"/>
</dbReference>
<dbReference type="SUPFAM" id="SSF51735">
    <property type="entry name" value="NAD(P)-binding Rossmann-fold domains"/>
    <property type="match status" value="1"/>
</dbReference>
<dbReference type="SUPFAM" id="SSF48179">
    <property type="entry name" value="6-phosphogluconate dehydrogenase C-terminal domain-like"/>
    <property type="match status" value="1"/>
</dbReference>
<keyword evidence="11" id="KW-1185">Reference proteome</keyword>
<dbReference type="GO" id="GO:0008677">
    <property type="term" value="F:2-dehydropantoate 2-reductase activity"/>
    <property type="evidence" value="ECO:0007669"/>
    <property type="project" value="UniProtKB-EC"/>
</dbReference>
<accession>A0A240E6E1</accession>
<dbReference type="PANTHER" id="PTHR21708:SF45">
    <property type="entry name" value="2-DEHYDROPANTOATE 2-REDUCTASE"/>
    <property type="match status" value="1"/>
</dbReference>
<evidence type="ECO:0000256" key="2">
    <source>
        <dbReference type="ARBA" id="ARBA00013014"/>
    </source>
</evidence>
<evidence type="ECO:0000259" key="9">
    <source>
        <dbReference type="Pfam" id="PF08546"/>
    </source>
</evidence>
<evidence type="ECO:0000256" key="7">
    <source>
        <dbReference type="ARBA" id="ARBA00048793"/>
    </source>
</evidence>
<name>A0A240E6E1_9GAMM</name>
<evidence type="ECO:0000256" key="6">
    <source>
        <dbReference type="ARBA" id="ARBA00032024"/>
    </source>
</evidence>
<feature type="domain" description="Ketopantoate reductase N-terminal" evidence="8">
    <location>
        <begin position="7"/>
        <end position="174"/>
    </location>
</feature>
<dbReference type="InterPro" id="IPR051402">
    <property type="entry name" value="KPR-Related"/>
</dbReference>